<comment type="caution">
    <text evidence="1">The sequence shown here is derived from an EMBL/GenBank/DDBJ whole genome shotgun (WGS) entry which is preliminary data.</text>
</comment>
<dbReference type="OrthoDB" id="2444217at2759"/>
<organism evidence="1 2">
    <name type="scientific">Funneliformis geosporum</name>
    <dbReference type="NCBI Taxonomy" id="1117311"/>
    <lineage>
        <taxon>Eukaryota</taxon>
        <taxon>Fungi</taxon>
        <taxon>Fungi incertae sedis</taxon>
        <taxon>Mucoromycota</taxon>
        <taxon>Glomeromycotina</taxon>
        <taxon>Glomeromycetes</taxon>
        <taxon>Glomerales</taxon>
        <taxon>Glomeraceae</taxon>
        <taxon>Funneliformis</taxon>
    </lineage>
</organism>
<gene>
    <name evidence="1" type="ORF">FWILDA_LOCUS17421</name>
</gene>
<dbReference type="SUPFAM" id="SSF140996">
    <property type="entry name" value="Hermes dimerisation domain"/>
    <property type="match status" value="1"/>
</dbReference>
<keyword evidence="2" id="KW-1185">Reference proteome</keyword>
<feature type="non-terminal residue" evidence="1">
    <location>
        <position position="95"/>
    </location>
</feature>
<dbReference type="EMBL" id="CAMKVN010013701">
    <property type="protein sequence ID" value="CAI2196125.1"/>
    <property type="molecule type" value="Genomic_DNA"/>
</dbReference>
<accession>A0A9W4X5B9</accession>
<evidence type="ECO:0000313" key="2">
    <source>
        <dbReference type="Proteomes" id="UP001153678"/>
    </source>
</evidence>
<evidence type="ECO:0000313" key="1">
    <source>
        <dbReference type="EMBL" id="CAI2196125.1"/>
    </source>
</evidence>
<reference evidence="1" key="1">
    <citation type="submission" date="2022-08" db="EMBL/GenBank/DDBJ databases">
        <authorList>
            <person name="Kallberg Y."/>
            <person name="Tangrot J."/>
            <person name="Rosling A."/>
        </authorList>
    </citation>
    <scope>NUCLEOTIDE SEQUENCE</scope>
    <source>
        <strain evidence="1">Wild A</strain>
    </source>
</reference>
<dbReference type="Proteomes" id="UP001153678">
    <property type="component" value="Unassembled WGS sequence"/>
</dbReference>
<proteinExistence type="predicted"/>
<name>A0A9W4X5B9_9GLOM</name>
<sequence>MTEINDESSSSLITVEENEAETVPYDTFVENEALNIDTSFEDNLMSEEGDAATDGGSSLPEEQKKKHIFLVNWVIIDQQPFTLVENQSFKKFMLE</sequence>
<protein>
    <submittedName>
        <fullName evidence="1">14679_t:CDS:1</fullName>
    </submittedName>
</protein>
<dbReference type="AlphaFoldDB" id="A0A9W4X5B9"/>